<dbReference type="Proteomes" id="UP000681341">
    <property type="component" value="Unassembled WGS sequence"/>
</dbReference>
<comment type="caution">
    <text evidence="2">The sequence shown here is derived from an EMBL/GenBank/DDBJ whole genome shotgun (WGS) entry which is preliminary data.</text>
</comment>
<gene>
    <name evidence="2" type="ORF">J5V16_00760</name>
</gene>
<evidence type="ECO:0000256" key="1">
    <source>
        <dbReference type="SAM" id="Phobius"/>
    </source>
</evidence>
<feature type="transmembrane region" description="Helical" evidence="1">
    <location>
        <begin position="71"/>
        <end position="89"/>
    </location>
</feature>
<evidence type="ECO:0000313" key="3">
    <source>
        <dbReference type="Proteomes" id="UP000681341"/>
    </source>
</evidence>
<dbReference type="SUPFAM" id="SSF52540">
    <property type="entry name" value="P-loop containing nucleoside triphosphate hydrolases"/>
    <property type="match status" value="1"/>
</dbReference>
<evidence type="ECO:0008006" key="4">
    <source>
        <dbReference type="Google" id="ProtNLM"/>
    </source>
</evidence>
<organism evidence="2 3">
    <name type="scientific">Glycomyces niveus</name>
    <dbReference type="NCBI Taxonomy" id="2820287"/>
    <lineage>
        <taxon>Bacteria</taxon>
        <taxon>Bacillati</taxon>
        <taxon>Actinomycetota</taxon>
        <taxon>Actinomycetes</taxon>
        <taxon>Glycomycetales</taxon>
        <taxon>Glycomycetaceae</taxon>
        <taxon>Glycomyces</taxon>
    </lineage>
</organism>
<feature type="transmembrane region" description="Helical" evidence="1">
    <location>
        <begin position="6"/>
        <end position="26"/>
    </location>
</feature>
<dbReference type="InterPro" id="IPR027417">
    <property type="entry name" value="P-loop_NTPase"/>
</dbReference>
<accession>A0ABS3TXV1</accession>
<dbReference type="RefSeq" id="WP_208494049.1">
    <property type="nucleotide sequence ID" value="NZ_JAGFNP010000001.1"/>
</dbReference>
<reference evidence="2 3" key="1">
    <citation type="submission" date="2021-03" db="EMBL/GenBank/DDBJ databases">
        <title>Glycomyces sp. nov., a novel actinomycete isolated from soil.</title>
        <authorList>
            <person name="Yang X."/>
            <person name="Xu X."/>
        </authorList>
    </citation>
    <scope>NUCLEOTIDE SEQUENCE [LARGE SCALE GENOMIC DNA]</scope>
    <source>
        <strain evidence="2 3">NEAU-S30</strain>
    </source>
</reference>
<feature type="transmembrane region" description="Helical" evidence="1">
    <location>
        <begin position="47"/>
        <end position="65"/>
    </location>
</feature>
<dbReference type="Gene3D" id="3.40.50.300">
    <property type="entry name" value="P-loop containing nucleotide triphosphate hydrolases"/>
    <property type="match status" value="1"/>
</dbReference>
<protein>
    <recommendedName>
        <fullName evidence="4">NACHT domain-containing protein</fullName>
    </recommendedName>
</protein>
<evidence type="ECO:0000313" key="2">
    <source>
        <dbReference type="EMBL" id="MBO3731337.1"/>
    </source>
</evidence>
<dbReference type="SUPFAM" id="SSF48371">
    <property type="entry name" value="ARM repeat"/>
    <property type="match status" value="1"/>
</dbReference>
<keyword evidence="1" id="KW-1133">Transmembrane helix</keyword>
<proteinExistence type="predicted"/>
<keyword evidence="3" id="KW-1185">Reference proteome</keyword>
<dbReference type="InterPro" id="IPR004155">
    <property type="entry name" value="PBS_lyase_HEAT"/>
</dbReference>
<name>A0ABS3TXV1_9ACTN</name>
<keyword evidence="1" id="KW-0472">Membrane</keyword>
<keyword evidence="1" id="KW-0812">Transmembrane</keyword>
<dbReference type="SMART" id="SM00567">
    <property type="entry name" value="EZ_HEAT"/>
    <property type="match status" value="8"/>
</dbReference>
<dbReference type="CDD" id="cd00009">
    <property type="entry name" value="AAA"/>
    <property type="match status" value="1"/>
</dbReference>
<dbReference type="InterPro" id="IPR016024">
    <property type="entry name" value="ARM-type_fold"/>
</dbReference>
<sequence>MRPEVWVPAVATLAAALAPMAISAIARYVKNDKDTEANVSVSSTGRAGRVVGLAAIPAVIAVFLAPPPWNWAAAGAYVLALTLALTWSWHRSRRHPRVLPDAAKLLDGPRAAPGFEYDRDFLPDLVRVYTKNDLARDRDALEHPNSDKPQEAAAEQRLSFDKIIADPKVRHVAITGEAGVGKTFLLRYWEHDLRHRAPSSGPVSKFKPLLVAARKLVGRASIAEAFGDVSTDVLTRPPAKGHTWLVMIDAFDEITAADDRAQVEHLVFEAVEDATKHNRPCKFVLTTRGLTDDRRRSFESRGVTEFELQPFTSEQLHAFLVNAETSIPDREHRSAAYTAAVAKADRFLKRWEDEDDLLELIKLPLLARVAATIYFHDRHLELPSRRIDIYHDAIEHWITQFHKRMSVEREQHGRALRLLHEWHGGAGEPSPDATDIAIRDLLRRLASQYLESGQSPVVALACELMRLPVHPKDPRDLDALVTLLEATGLVHDVRTAQSHFVHKSYAEYLAAPDSLPSYRTPKDWDDAFRDPERRISAIFAFAQIPHDQRSELITTMRDQGDCIHALGWIAAEGLCVVEGTGRIDREMRNALIETVLGAWPRYQSSDWWRLINGLCNVKHARDLLFRFVEEGRESESDRVDISRSLANHDPRGVDLLRDFTSEGNEPWIRWNAANELLEHDRAAARDILDELASDLNSHSFTRVNALRSLAGYWPDSAVPILREIANDPSNDPNERVNAAGALADHDALAAADLLRRFLDQRGLPDSARVYAATWLCETDRDAGVAALRAFASDRAMDSYTRGQAANTLPRFDRESGVAMLWELARDRSIAIRTRITLLIWLREYDPDAAQRELSEVAADRSLDAIDQMVITRIPARDGGRIDVATLESIASDPSASDNEQVYAIDEMLNIDQKRMMDRLRQYATDPGVEGYARSNAATYIQQYDFRLGTSLLESIADDAAVRGSEREYAYSCMLRKGHPTARQRLLEFATDDTVDPTARLEALRSLMPRLGEQGLAIVRALQSENRLQPEHRADAVAFLVDFDEDEPVNRLTDLANDPEAHEDARIKAAVALARYDLANATAALRRLAVSAEVSEGARSAAAGELVAFEPDPALRLLTGIASTPDMDDEARVKAAKSVAEVDRESGRVLLFPLAQDTGLYRNLTVDAAYWLYKFGDDRGKTLTISYATGPDLDDQARVAAARNLLELDPEFGTGLLTAFAADFGLDDKAQTDAALALARVDRDAGLRALRDIAEAPPTIGGRKARAAWGITKYQPDEGKRLLHELVADTSERGLTSVLAADALVDFDRDNGLSILCDLAEDGSIDPCAREVAVRRIGDVDHVTAAEMLWKLVMDESAPALVRVEAADDLPLENFSQYLALQRRFVDDPDFSGFGRVGAALKISFGRKVEGVERLRALSADPELDETERIWAEITLSWRDAGVRASLERRQVDPSAVDFARLRKAADDSIVLDLRTGHPFRRRVTALEARAGARIVHD</sequence>
<dbReference type="EMBL" id="JAGFNP010000001">
    <property type="protein sequence ID" value="MBO3731337.1"/>
    <property type="molecule type" value="Genomic_DNA"/>
</dbReference>